<dbReference type="GO" id="GO:0006351">
    <property type="term" value="P:DNA-templated transcription"/>
    <property type="evidence" value="ECO:0007669"/>
    <property type="project" value="TreeGrafter"/>
</dbReference>
<organism evidence="6 7">
    <name type="scientific">Leeia aquatica</name>
    <dbReference type="NCBI Taxonomy" id="2725557"/>
    <lineage>
        <taxon>Bacteria</taxon>
        <taxon>Pseudomonadati</taxon>
        <taxon>Pseudomonadota</taxon>
        <taxon>Betaproteobacteria</taxon>
        <taxon>Neisseriales</taxon>
        <taxon>Leeiaceae</taxon>
        <taxon>Leeia</taxon>
    </lineage>
</organism>
<proteinExistence type="inferred from homology"/>
<dbReference type="InterPro" id="IPR005119">
    <property type="entry name" value="LysR_subst-bd"/>
</dbReference>
<comment type="caution">
    <text evidence="6">The sequence shown here is derived from an EMBL/GenBank/DDBJ whole genome shotgun (WGS) entry which is preliminary data.</text>
</comment>
<keyword evidence="4" id="KW-0804">Transcription</keyword>
<feature type="domain" description="HTH lysR-type" evidence="5">
    <location>
        <begin position="9"/>
        <end position="59"/>
    </location>
</feature>
<dbReference type="Pfam" id="PF00126">
    <property type="entry name" value="HTH_1"/>
    <property type="match status" value="1"/>
</dbReference>
<dbReference type="Gene3D" id="3.40.190.290">
    <property type="match status" value="1"/>
</dbReference>
<dbReference type="SUPFAM" id="SSF46785">
    <property type="entry name" value="Winged helix' DNA-binding domain"/>
    <property type="match status" value="1"/>
</dbReference>
<name>A0A847SEE3_9NEIS</name>
<dbReference type="AlphaFoldDB" id="A0A847SEE3"/>
<keyword evidence="3" id="KW-0238">DNA-binding</keyword>
<dbReference type="CDD" id="cd08422">
    <property type="entry name" value="PBP2_CrgA_like"/>
    <property type="match status" value="1"/>
</dbReference>
<dbReference type="InterPro" id="IPR036388">
    <property type="entry name" value="WH-like_DNA-bd_sf"/>
</dbReference>
<sequence length="320" mass="35019">MDEYKPYAVFAEVVHASSMSAAAKRLGMTPSAVSQIVRGMEQRAGVALLHRSTRKIALTEAGERCYPHCLRLLEAGRAAAASLEQARDAPVGELRIAAPLGFGNHIAPALAPVLTQWPLLRMSLIVDDVLIDLISSRIDIALRVGELPDSTWIARKLGQMDTVLCAAPAYLERHGSPKSSLDLQRHHWLALMREVQEVTAEAAFPDGGAPLPNFILETVDDHGRKELIPLQTRTTTSNQIALRQMCEQGMGIARLFYADVRHALEQGHLVRVLPQLRLPSYPLAMLTARRDVEPAKVRIAVAALKAYFSSLALEHEPGSA</sequence>
<dbReference type="GO" id="GO:0003700">
    <property type="term" value="F:DNA-binding transcription factor activity"/>
    <property type="evidence" value="ECO:0007669"/>
    <property type="project" value="InterPro"/>
</dbReference>
<dbReference type="InterPro" id="IPR000847">
    <property type="entry name" value="LysR_HTH_N"/>
</dbReference>
<keyword evidence="7" id="KW-1185">Reference proteome</keyword>
<evidence type="ECO:0000256" key="3">
    <source>
        <dbReference type="ARBA" id="ARBA00023125"/>
    </source>
</evidence>
<evidence type="ECO:0000313" key="6">
    <source>
        <dbReference type="EMBL" id="NLR75659.1"/>
    </source>
</evidence>
<evidence type="ECO:0000313" key="7">
    <source>
        <dbReference type="Proteomes" id="UP000587991"/>
    </source>
</evidence>
<dbReference type="PANTHER" id="PTHR30537:SF30">
    <property type="entry name" value="TRANSCRIPTIONAL REGULATOR-RELATED"/>
    <property type="match status" value="1"/>
</dbReference>
<dbReference type="InterPro" id="IPR058163">
    <property type="entry name" value="LysR-type_TF_proteobact-type"/>
</dbReference>
<dbReference type="FunFam" id="1.10.10.10:FF:000001">
    <property type="entry name" value="LysR family transcriptional regulator"/>
    <property type="match status" value="1"/>
</dbReference>
<protein>
    <submittedName>
        <fullName evidence="6">LysR family transcriptional regulator</fullName>
    </submittedName>
</protein>
<evidence type="ECO:0000256" key="1">
    <source>
        <dbReference type="ARBA" id="ARBA00009437"/>
    </source>
</evidence>
<keyword evidence="2" id="KW-0805">Transcription regulation</keyword>
<evidence type="ECO:0000256" key="4">
    <source>
        <dbReference type="ARBA" id="ARBA00023163"/>
    </source>
</evidence>
<dbReference type="Gene3D" id="1.10.10.10">
    <property type="entry name" value="Winged helix-like DNA-binding domain superfamily/Winged helix DNA-binding domain"/>
    <property type="match status" value="1"/>
</dbReference>
<dbReference type="RefSeq" id="WP_168877309.1">
    <property type="nucleotide sequence ID" value="NZ_JABAIM010000002.1"/>
</dbReference>
<dbReference type="GO" id="GO:0043565">
    <property type="term" value="F:sequence-specific DNA binding"/>
    <property type="evidence" value="ECO:0007669"/>
    <property type="project" value="TreeGrafter"/>
</dbReference>
<accession>A0A847SEE3</accession>
<comment type="similarity">
    <text evidence="1">Belongs to the LysR transcriptional regulatory family.</text>
</comment>
<dbReference type="PROSITE" id="PS50931">
    <property type="entry name" value="HTH_LYSR"/>
    <property type="match status" value="1"/>
</dbReference>
<dbReference type="Pfam" id="PF03466">
    <property type="entry name" value="LysR_substrate"/>
    <property type="match status" value="1"/>
</dbReference>
<dbReference type="Proteomes" id="UP000587991">
    <property type="component" value="Unassembled WGS sequence"/>
</dbReference>
<evidence type="ECO:0000256" key="2">
    <source>
        <dbReference type="ARBA" id="ARBA00023015"/>
    </source>
</evidence>
<evidence type="ECO:0000259" key="5">
    <source>
        <dbReference type="PROSITE" id="PS50931"/>
    </source>
</evidence>
<dbReference type="PANTHER" id="PTHR30537">
    <property type="entry name" value="HTH-TYPE TRANSCRIPTIONAL REGULATOR"/>
    <property type="match status" value="1"/>
</dbReference>
<dbReference type="EMBL" id="JABAIM010000002">
    <property type="protein sequence ID" value="NLR75659.1"/>
    <property type="molecule type" value="Genomic_DNA"/>
</dbReference>
<dbReference type="SUPFAM" id="SSF53850">
    <property type="entry name" value="Periplasmic binding protein-like II"/>
    <property type="match status" value="1"/>
</dbReference>
<reference evidence="6 7" key="1">
    <citation type="submission" date="2020-04" db="EMBL/GenBank/DDBJ databases">
        <title>Draft genome of Leeia sp. IMCC25680.</title>
        <authorList>
            <person name="Song J."/>
            <person name="Cho J.-C."/>
        </authorList>
    </citation>
    <scope>NUCLEOTIDE SEQUENCE [LARGE SCALE GENOMIC DNA]</scope>
    <source>
        <strain evidence="6 7">IMCC25680</strain>
    </source>
</reference>
<gene>
    <name evidence="6" type="ORF">HF682_10845</name>
</gene>
<dbReference type="InterPro" id="IPR036390">
    <property type="entry name" value="WH_DNA-bd_sf"/>
</dbReference>